<sequence>MPIRAHKSFENELSNNLANIMETATRDVLELMQACTGMGLTFEETRDSASANNLHVIETVLDALIELNTAFMRYRAGCWISNRVVFEQRRTEDLGVSPLNDLFSEEVDYVHQHKMMFR</sequence>
<name>A0AAD7F9Q0_9AGAR</name>
<dbReference type="AlphaFoldDB" id="A0AAD7F9Q0"/>
<dbReference type="Proteomes" id="UP001221142">
    <property type="component" value="Unassembled WGS sequence"/>
</dbReference>
<proteinExistence type="predicted"/>
<evidence type="ECO:0000313" key="1">
    <source>
        <dbReference type="EMBL" id="KAJ7606864.1"/>
    </source>
</evidence>
<reference evidence="1" key="1">
    <citation type="submission" date="2023-03" db="EMBL/GenBank/DDBJ databases">
        <title>Massive genome expansion in bonnet fungi (Mycena s.s.) driven by repeated elements and novel gene families across ecological guilds.</title>
        <authorList>
            <consortium name="Lawrence Berkeley National Laboratory"/>
            <person name="Harder C.B."/>
            <person name="Miyauchi S."/>
            <person name="Viragh M."/>
            <person name="Kuo A."/>
            <person name="Thoen E."/>
            <person name="Andreopoulos B."/>
            <person name="Lu D."/>
            <person name="Skrede I."/>
            <person name="Drula E."/>
            <person name="Henrissat B."/>
            <person name="Morin E."/>
            <person name="Kohler A."/>
            <person name="Barry K."/>
            <person name="LaButti K."/>
            <person name="Morin E."/>
            <person name="Salamov A."/>
            <person name="Lipzen A."/>
            <person name="Mereny Z."/>
            <person name="Hegedus B."/>
            <person name="Baldrian P."/>
            <person name="Stursova M."/>
            <person name="Weitz H."/>
            <person name="Taylor A."/>
            <person name="Grigoriev I.V."/>
            <person name="Nagy L.G."/>
            <person name="Martin F."/>
            <person name="Kauserud H."/>
        </authorList>
    </citation>
    <scope>NUCLEOTIDE SEQUENCE</scope>
    <source>
        <strain evidence="1">9284</strain>
    </source>
</reference>
<accession>A0AAD7F9Q0</accession>
<dbReference type="EMBL" id="JARKIF010000054">
    <property type="protein sequence ID" value="KAJ7606864.1"/>
    <property type="molecule type" value="Genomic_DNA"/>
</dbReference>
<keyword evidence="2" id="KW-1185">Reference proteome</keyword>
<comment type="caution">
    <text evidence="1">The sequence shown here is derived from an EMBL/GenBank/DDBJ whole genome shotgun (WGS) entry which is preliminary data.</text>
</comment>
<gene>
    <name evidence="1" type="ORF">FB45DRAFT_1040810</name>
</gene>
<evidence type="ECO:0000313" key="2">
    <source>
        <dbReference type="Proteomes" id="UP001221142"/>
    </source>
</evidence>
<protein>
    <submittedName>
        <fullName evidence="1">Uncharacterized protein</fullName>
    </submittedName>
</protein>
<organism evidence="1 2">
    <name type="scientific">Roridomyces roridus</name>
    <dbReference type="NCBI Taxonomy" id="1738132"/>
    <lineage>
        <taxon>Eukaryota</taxon>
        <taxon>Fungi</taxon>
        <taxon>Dikarya</taxon>
        <taxon>Basidiomycota</taxon>
        <taxon>Agaricomycotina</taxon>
        <taxon>Agaricomycetes</taxon>
        <taxon>Agaricomycetidae</taxon>
        <taxon>Agaricales</taxon>
        <taxon>Marasmiineae</taxon>
        <taxon>Mycenaceae</taxon>
        <taxon>Roridomyces</taxon>
    </lineage>
</organism>